<reference evidence="2 3" key="1">
    <citation type="submission" date="2023-10" db="EMBL/GenBank/DDBJ databases">
        <title>Nicoliella lavandulae sp. nov. isolated from Lavandula angustifolia flowers.</title>
        <authorList>
            <person name="Alcantara C."/>
            <person name="Zuniga M."/>
            <person name="Landete J.M."/>
            <person name="Monedero V."/>
        </authorList>
    </citation>
    <scope>NUCLEOTIDE SEQUENCE [LARGE SCALE GENOMIC DNA]</scope>
    <source>
        <strain evidence="2 3">Es01</strain>
    </source>
</reference>
<keyword evidence="3" id="KW-1185">Reference proteome</keyword>
<evidence type="ECO:0000313" key="2">
    <source>
        <dbReference type="EMBL" id="MEJ6399915.1"/>
    </source>
</evidence>
<dbReference type="RefSeq" id="WP_339959748.1">
    <property type="nucleotide sequence ID" value="NZ_JAWMWH010000001.1"/>
</dbReference>
<sequence length="579" mass="66898">MDFKEKVNPSVQSISDLFSANQYRIPVYQRGYSWGNDQVLDLWEDLMEVVNGGRDSHFFGQIVTFNAEDDFQELIDGQQRVTTSQILLAAIKNVSGEIKKELDGKAKVGFEELLPIYSHNSKTYEESSRALDDGNRLVTKKSSNEENIQAAFVNLVLNGRLIDSKTKNKAINNMWDAYDNFYKWIKKDLKGLSINDQINRLSDIFDSFFNKFYIVKVLAPNRQDAFTIFETLNSRGAVLTASDIIKSHIISLLSLEQENIDWASSKWSQLDETLDSDSKKINNFIRSYWSAKNSHVTASKLYRKIIQTLNTEKEAKEFLSDTADLVRVYANIQGTGRKNYFNNPRINHALNILGKIKFTLYYPIILSLEHLRASEDVILKVLNKVISIFIRYRLICNRTTNLIEGAFSTVAIKIWRGDLVSSESIINELDKYNVSDAEVKSSFMTLQKEGSLTGQKRWVLNYLLASIYEESFTDFNSDKEMYERVFNNGDYVPIHINSSMEFEELENYLGNWTIIEGTLHGNKDSKYDMEKMVSLLEASNLETNHRIAERIRLNNYQWTQSDIEERQNELGRNVVNIWH</sequence>
<evidence type="ECO:0000259" key="1">
    <source>
        <dbReference type="Pfam" id="PF03235"/>
    </source>
</evidence>
<feature type="domain" description="GmrSD restriction endonucleases N-terminal" evidence="1">
    <location>
        <begin position="14"/>
        <end position="249"/>
    </location>
</feature>
<dbReference type="EMBL" id="JAWMWH010000001">
    <property type="protein sequence ID" value="MEJ6399915.1"/>
    <property type="molecule type" value="Genomic_DNA"/>
</dbReference>
<dbReference type="PANTHER" id="PTHR35149:SF2">
    <property type="entry name" value="DUF262 DOMAIN-CONTAINING PROTEIN"/>
    <property type="match status" value="1"/>
</dbReference>
<dbReference type="PANTHER" id="PTHR35149">
    <property type="entry name" value="SLL5132 PROTEIN"/>
    <property type="match status" value="1"/>
</dbReference>
<dbReference type="Pfam" id="PF03235">
    <property type="entry name" value="GmrSD_N"/>
    <property type="match status" value="1"/>
</dbReference>
<name>A0ABU8SJ27_9LACO</name>
<evidence type="ECO:0000313" key="3">
    <source>
        <dbReference type="Proteomes" id="UP001370590"/>
    </source>
</evidence>
<dbReference type="Proteomes" id="UP001370590">
    <property type="component" value="Unassembled WGS sequence"/>
</dbReference>
<accession>A0ABU8SJ27</accession>
<proteinExistence type="predicted"/>
<protein>
    <submittedName>
        <fullName evidence="2">DUF262 domain-containing protein</fullName>
    </submittedName>
</protein>
<comment type="caution">
    <text evidence="2">The sequence shown here is derived from an EMBL/GenBank/DDBJ whole genome shotgun (WGS) entry which is preliminary data.</text>
</comment>
<dbReference type="InterPro" id="IPR004919">
    <property type="entry name" value="GmrSD_N"/>
</dbReference>
<gene>
    <name evidence="2" type="ORF">R4146_01800</name>
</gene>
<organism evidence="2 3">
    <name type="scientific">Nicoliella lavandulae</name>
    <dbReference type="NCBI Taxonomy" id="3082954"/>
    <lineage>
        <taxon>Bacteria</taxon>
        <taxon>Bacillati</taxon>
        <taxon>Bacillota</taxon>
        <taxon>Bacilli</taxon>
        <taxon>Lactobacillales</taxon>
        <taxon>Lactobacillaceae</taxon>
        <taxon>Nicoliella</taxon>
    </lineage>
</organism>